<keyword evidence="2" id="KW-1185">Reference proteome</keyword>
<evidence type="ECO:0000313" key="2">
    <source>
        <dbReference type="Proteomes" id="UP000593567"/>
    </source>
</evidence>
<proteinExistence type="predicted"/>
<organism evidence="1 2">
    <name type="scientific">Bugula neritina</name>
    <name type="common">Brown bryozoan</name>
    <name type="synonym">Sertularia neritina</name>
    <dbReference type="NCBI Taxonomy" id="10212"/>
    <lineage>
        <taxon>Eukaryota</taxon>
        <taxon>Metazoa</taxon>
        <taxon>Spiralia</taxon>
        <taxon>Lophotrochozoa</taxon>
        <taxon>Bryozoa</taxon>
        <taxon>Gymnolaemata</taxon>
        <taxon>Cheilostomatida</taxon>
        <taxon>Flustrina</taxon>
        <taxon>Buguloidea</taxon>
        <taxon>Bugulidae</taxon>
        <taxon>Bugula</taxon>
    </lineage>
</organism>
<reference evidence="1" key="1">
    <citation type="submission" date="2020-06" db="EMBL/GenBank/DDBJ databases">
        <title>Draft genome of Bugula neritina, a colonial animal packing powerful symbionts and potential medicines.</title>
        <authorList>
            <person name="Rayko M."/>
        </authorList>
    </citation>
    <scope>NUCLEOTIDE SEQUENCE [LARGE SCALE GENOMIC DNA]</scope>
    <source>
        <strain evidence="1">Kwan_BN1</strain>
    </source>
</reference>
<sequence>MVSQLNKAQLRELSSQHKNKQICKVSLRMEPVLFIDPPSSESRTISCHLYHVHKRTPYIPDDQLILRQTECNDFEIKIRKELVTMATVTDDSALYYYNSDIPGEEVPRKYSVKCDDDVLTLGEINSHVSITQPSTG</sequence>
<dbReference type="AlphaFoldDB" id="A0A7J7KIB3"/>
<gene>
    <name evidence="1" type="ORF">EB796_003725</name>
</gene>
<protein>
    <submittedName>
        <fullName evidence="1">Uncharacterized protein</fullName>
    </submittedName>
</protein>
<evidence type="ECO:0000313" key="1">
    <source>
        <dbReference type="EMBL" id="KAF6037973.1"/>
    </source>
</evidence>
<name>A0A7J7KIB3_BUGNE</name>
<dbReference type="EMBL" id="VXIV02000492">
    <property type="protein sequence ID" value="KAF6037973.1"/>
    <property type="molecule type" value="Genomic_DNA"/>
</dbReference>
<comment type="caution">
    <text evidence="1">The sequence shown here is derived from an EMBL/GenBank/DDBJ whole genome shotgun (WGS) entry which is preliminary data.</text>
</comment>
<dbReference type="Proteomes" id="UP000593567">
    <property type="component" value="Unassembled WGS sequence"/>
</dbReference>
<accession>A0A7J7KIB3</accession>
<dbReference type="OrthoDB" id="66369at2759"/>